<protein>
    <submittedName>
        <fullName evidence="1">Uncharacterized protein</fullName>
    </submittedName>
</protein>
<proteinExistence type="predicted"/>
<dbReference type="Proteomes" id="UP001431783">
    <property type="component" value="Unassembled WGS sequence"/>
</dbReference>
<dbReference type="AlphaFoldDB" id="A0AAW1US45"/>
<keyword evidence="2" id="KW-1185">Reference proteome</keyword>
<sequence length="124" mass="14305">MNGNDSIFISSYNLKLFSSQSGSKNPFHNKVERVFRKYLRGIHKATCLIDSKLAYHRNNVLTIRRLIFALDKFPPTPAEMKYYQTEIGWNEHPEPFLGGFFHPVLLLAISEPGGVDKGFIKYIR</sequence>
<evidence type="ECO:0000313" key="1">
    <source>
        <dbReference type="EMBL" id="KAK9883890.1"/>
    </source>
</evidence>
<reference evidence="1 2" key="1">
    <citation type="submission" date="2023-03" db="EMBL/GenBank/DDBJ databases">
        <title>Genome insight into feeding habits of ladybird beetles.</title>
        <authorList>
            <person name="Li H.-S."/>
            <person name="Huang Y.-H."/>
            <person name="Pang H."/>
        </authorList>
    </citation>
    <scope>NUCLEOTIDE SEQUENCE [LARGE SCALE GENOMIC DNA]</scope>
    <source>
        <strain evidence="1">SYSU_2023b</strain>
        <tissue evidence="1">Whole body</tissue>
    </source>
</reference>
<comment type="caution">
    <text evidence="1">The sequence shown here is derived from an EMBL/GenBank/DDBJ whole genome shotgun (WGS) entry which is preliminary data.</text>
</comment>
<accession>A0AAW1US45</accession>
<dbReference type="EMBL" id="JARQZJ010000092">
    <property type="protein sequence ID" value="KAK9883890.1"/>
    <property type="molecule type" value="Genomic_DNA"/>
</dbReference>
<gene>
    <name evidence="1" type="ORF">WA026_004828</name>
</gene>
<organism evidence="1 2">
    <name type="scientific">Henosepilachna vigintioctopunctata</name>
    <dbReference type="NCBI Taxonomy" id="420089"/>
    <lineage>
        <taxon>Eukaryota</taxon>
        <taxon>Metazoa</taxon>
        <taxon>Ecdysozoa</taxon>
        <taxon>Arthropoda</taxon>
        <taxon>Hexapoda</taxon>
        <taxon>Insecta</taxon>
        <taxon>Pterygota</taxon>
        <taxon>Neoptera</taxon>
        <taxon>Endopterygota</taxon>
        <taxon>Coleoptera</taxon>
        <taxon>Polyphaga</taxon>
        <taxon>Cucujiformia</taxon>
        <taxon>Coccinelloidea</taxon>
        <taxon>Coccinellidae</taxon>
        <taxon>Epilachninae</taxon>
        <taxon>Epilachnini</taxon>
        <taxon>Henosepilachna</taxon>
    </lineage>
</organism>
<name>A0AAW1US45_9CUCU</name>
<evidence type="ECO:0000313" key="2">
    <source>
        <dbReference type="Proteomes" id="UP001431783"/>
    </source>
</evidence>